<evidence type="ECO:0000256" key="1">
    <source>
        <dbReference type="SAM" id="MobiDB-lite"/>
    </source>
</evidence>
<gene>
    <name evidence="3" type="ORF">GCM10022200_15710</name>
</gene>
<feature type="transmembrane region" description="Helical" evidence="2">
    <location>
        <begin position="24"/>
        <end position="50"/>
    </location>
</feature>
<dbReference type="InterPro" id="IPR025101">
    <property type="entry name" value="DUF4012"/>
</dbReference>
<accession>A0ABP7AJ39</accession>
<keyword evidence="2" id="KW-0472">Membrane</keyword>
<reference evidence="4" key="1">
    <citation type="journal article" date="2019" name="Int. J. Syst. Evol. Microbiol.">
        <title>The Global Catalogue of Microorganisms (GCM) 10K type strain sequencing project: providing services to taxonomists for standard genome sequencing and annotation.</title>
        <authorList>
            <consortium name="The Broad Institute Genomics Platform"/>
            <consortium name="The Broad Institute Genome Sequencing Center for Infectious Disease"/>
            <person name="Wu L."/>
            <person name="Ma J."/>
        </authorList>
    </citation>
    <scope>NUCLEOTIDE SEQUENCE [LARGE SCALE GENOMIC DNA]</scope>
    <source>
        <strain evidence="4">JCM 16544</strain>
    </source>
</reference>
<keyword evidence="4" id="KW-1185">Reference proteome</keyword>
<protein>
    <submittedName>
        <fullName evidence="3">DUF4012 domain-containing protein</fullName>
    </submittedName>
</protein>
<dbReference type="Proteomes" id="UP001501697">
    <property type="component" value="Unassembled WGS sequence"/>
</dbReference>
<keyword evidence="2" id="KW-0812">Transmembrane</keyword>
<sequence>MPDSLDDLLETPVERRERRRRRRVWPWVVGVLGVLLIVLVAVGFAGAAFAREAFSVRDDLEAAKVGMAEVPALVRAGDADGFQAAAAEILVHTTNADRTVQGPLWDAATWVPWVGQNVAAVRGATEATHILVRDALPASIDVLGVAQIDRIRLEGGGFDLEPFREVIAVLPTINAAFAEAEAHVADIDRGALVPIVSDAVGQVLDVIDQGAPLLRTIEQVLPPALELAGDSGPRTYLVLFQNNAEIRATGGNAAASALMRADDGRITLVGQLSSSTFIDAGLGGKVFTDLPQETLDLYYDEFAGYSQNYTMTPDFPTSARMFSDLLAATGTPVDGVIAIDPVVLADILRVAGPLGIDGGELTADNAVKVLLSDTYERFGHDGPAADRYFAAVAAGVFTKLIAGSWDPVTMIETLQGSADDQRVYAWFPREDEEQMAVDLGIDGALATDNAEGTEVGIFLNDFGVGKLEYYLSTTIAVTCDADAGTMTTAITMNSAVPGEDLSQYTLSLRNGTYGMPRTTMLLDVVYVAPPGSTITGSDPVDGDVPPLSRSGREQGRDGASITIGVPMGQSRTVSFTSSIPDDANGPLTVRYSPTVTRTPVDVSQTCTAAVGG</sequence>
<evidence type="ECO:0000256" key="2">
    <source>
        <dbReference type="SAM" id="Phobius"/>
    </source>
</evidence>
<dbReference type="Pfam" id="PF13196">
    <property type="entry name" value="DUF4012"/>
    <property type="match status" value="1"/>
</dbReference>
<feature type="region of interest" description="Disordered" evidence="1">
    <location>
        <begin position="535"/>
        <end position="564"/>
    </location>
</feature>
<keyword evidence="2" id="KW-1133">Transmembrane helix</keyword>
<dbReference type="EMBL" id="BAAAYU010000005">
    <property type="protein sequence ID" value="GAA3633445.1"/>
    <property type="molecule type" value="Genomic_DNA"/>
</dbReference>
<evidence type="ECO:0000313" key="4">
    <source>
        <dbReference type="Proteomes" id="UP001501697"/>
    </source>
</evidence>
<evidence type="ECO:0000313" key="3">
    <source>
        <dbReference type="EMBL" id="GAA3633445.1"/>
    </source>
</evidence>
<name>A0ABP7AJ39_9MICO</name>
<dbReference type="RefSeq" id="WP_344737439.1">
    <property type="nucleotide sequence ID" value="NZ_BAAAYU010000005.1"/>
</dbReference>
<proteinExistence type="predicted"/>
<organism evidence="3 4">
    <name type="scientific">Microbacterium awajiense</name>
    <dbReference type="NCBI Taxonomy" id="415214"/>
    <lineage>
        <taxon>Bacteria</taxon>
        <taxon>Bacillati</taxon>
        <taxon>Actinomycetota</taxon>
        <taxon>Actinomycetes</taxon>
        <taxon>Micrococcales</taxon>
        <taxon>Microbacteriaceae</taxon>
        <taxon>Microbacterium</taxon>
    </lineage>
</organism>
<comment type="caution">
    <text evidence="3">The sequence shown here is derived from an EMBL/GenBank/DDBJ whole genome shotgun (WGS) entry which is preliminary data.</text>
</comment>